<dbReference type="GO" id="GO:0008237">
    <property type="term" value="F:metallopeptidase activity"/>
    <property type="evidence" value="ECO:0007669"/>
    <property type="project" value="InterPro"/>
</dbReference>
<name>A0A2W5T308_9BACT</name>
<dbReference type="PANTHER" id="PTHR30164:SF2">
    <property type="entry name" value="PROTEIN MTFA"/>
    <property type="match status" value="1"/>
</dbReference>
<dbReference type="Proteomes" id="UP000249061">
    <property type="component" value="Unassembled WGS sequence"/>
</dbReference>
<dbReference type="PANTHER" id="PTHR30164">
    <property type="entry name" value="MTFA PEPTIDASE"/>
    <property type="match status" value="1"/>
</dbReference>
<dbReference type="CDD" id="cd20169">
    <property type="entry name" value="Peptidase_M90_mtfA"/>
    <property type="match status" value="1"/>
</dbReference>
<evidence type="ECO:0000313" key="2">
    <source>
        <dbReference type="Proteomes" id="UP000249061"/>
    </source>
</evidence>
<dbReference type="GO" id="GO:0004177">
    <property type="term" value="F:aminopeptidase activity"/>
    <property type="evidence" value="ECO:0007669"/>
    <property type="project" value="TreeGrafter"/>
</dbReference>
<evidence type="ECO:0008006" key="3">
    <source>
        <dbReference type="Google" id="ProtNLM"/>
    </source>
</evidence>
<dbReference type="GO" id="GO:0005829">
    <property type="term" value="C:cytosol"/>
    <property type="evidence" value="ECO:0007669"/>
    <property type="project" value="TreeGrafter"/>
</dbReference>
<organism evidence="1 2">
    <name type="scientific">Archangium gephyra</name>
    <dbReference type="NCBI Taxonomy" id="48"/>
    <lineage>
        <taxon>Bacteria</taxon>
        <taxon>Pseudomonadati</taxon>
        <taxon>Myxococcota</taxon>
        <taxon>Myxococcia</taxon>
        <taxon>Myxococcales</taxon>
        <taxon>Cystobacterineae</taxon>
        <taxon>Archangiaceae</taxon>
        <taxon>Archangium</taxon>
    </lineage>
</organism>
<dbReference type="Gene3D" id="1.10.472.150">
    <property type="entry name" value="Glucose-regulated metallo-peptidase M90, N-terminal domain"/>
    <property type="match status" value="1"/>
</dbReference>
<accession>A0A2W5T308</accession>
<dbReference type="Gene3D" id="3.40.390.10">
    <property type="entry name" value="Collagenase (Catalytic Domain)"/>
    <property type="match status" value="1"/>
</dbReference>
<evidence type="ECO:0000313" key="1">
    <source>
        <dbReference type="EMBL" id="PZR09829.1"/>
    </source>
</evidence>
<comment type="caution">
    <text evidence="1">The sequence shown here is derived from an EMBL/GenBank/DDBJ whole genome shotgun (WGS) entry which is preliminary data.</text>
</comment>
<sequence length="242" mass="27563">MFSFFRDLRRQKFAAEPFPTGWMPIVEQRLTFTKRFQPDELERFLVVLKVFAKDKDWVGIHGLEISDELKVVISGAAARLGRNLDLDVYDQLRTVVVYPSHFSHDDEAFLGQAFRWGQVVLSWDAVKGGLKNPGDGHDTALHEFAHMLDAASGGFDGTPELHDARDYGAWAQAFSKHFLELREKPEKNVMRADGATNEAEFFAVATETFFERPVQLKNRAPDLYEQLQHYYLVDPAAAIRAS</sequence>
<gene>
    <name evidence="1" type="ORF">DI536_21045</name>
</gene>
<protein>
    <recommendedName>
        <fullName evidence="3">Zinc-dependent peptidase</fullName>
    </recommendedName>
</protein>
<dbReference type="Pfam" id="PF06167">
    <property type="entry name" value="Peptidase_M90"/>
    <property type="match status" value="1"/>
</dbReference>
<dbReference type="InterPro" id="IPR024079">
    <property type="entry name" value="MetalloPept_cat_dom_sf"/>
</dbReference>
<dbReference type="InterPro" id="IPR010384">
    <property type="entry name" value="MtfA_fam"/>
</dbReference>
<dbReference type="EMBL" id="QFQP01000019">
    <property type="protein sequence ID" value="PZR09829.1"/>
    <property type="molecule type" value="Genomic_DNA"/>
</dbReference>
<dbReference type="SUPFAM" id="SSF55486">
    <property type="entry name" value="Metalloproteases ('zincins'), catalytic domain"/>
    <property type="match status" value="1"/>
</dbReference>
<dbReference type="InterPro" id="IPR042252">
    <property type="entry name" value="MtfA_N"/>
</dbReference>
<dbReference type="AlphaFoldDB" id="A0A2W5T308"/>
<proteinExistence type="predicted"/>
<reference evidence="1 2" key="1">
    <citation type="submission" date="2017-08" db="EMBL/GenBank/DDBJ databases">
        <title>Infants hospitalized years apart are colonized by the same room-sourced microbial strains.</title>
        <authorList>
            <person name="Brooks B."/>
            <person name="Olm M.R."/>
            <person name="Firek B.A."/>
            <person name="Baker R."/>
            <person name="Thomas B.C."/>
            <person name="Morowitz M.J."/>
            <person name="Banfield J.F."/>
        </authorList>
    </citation>
    <scope>NUCLEOTIDE SEQUENCE [LARGE SCALE GENOMIC DNA]</scope>
    <source>
        <strain evidence="1">S2_003_000_R2_14</strain>
    </source>
</reference>